<dbReference type="Proteomes" id="UP000490386">
    <property type="component" value="Unassembled WGS sequence"/>
</dbReference>
<reference evidence="7 8" key="1">
    <citation type="submission" date="2019-09" db="EMBL/GenBank/DDBJ databases">
        <title>Phylogeny of genus Pseudoclavibacter and closely related genus.</title>
        <authorList>
            <person name="Li Y."/>
        </authorList>
    </citation>
    <scope>NUCLEOTIDE SEQUENCE [LARGE SCALE GENOMIC DNA]</scope>
    <source>
        <strain evidence="7 8">THG-MD12</strain>
    </source>
</reference>
<keyword evidence="1 5" id="KW-0436">Ligase</keyword>
<protein>
    <recommendedName>
        <fullName evidence="5">Putative glutamate--cysteine ligase 2</fullName>
        <ecNumber evidence="5">6.3.2.2</ecNumber>
    </recommendedName>
    <alternativeName>
        <fullName evidence="5">Gamma-glutamylcysteine synthetase 2</fullName>
        <shortName evidence="5">GCS 2</shortName>
        <shortName evidence="5">Gamma-GCS 2</shortName>
    </alternativeName>
</protein>
<proteinExistence type="inferred from homology"/>
<comment type="catalytic activity">
    <reaction evidence="4 5">
        <text>L-cysteine + L-glutamate + ATP = gamma-L-glutamyl-L-cysteine + ADP + phosphate + H(+)</text>
        <dbReference type="Rhea" id="RHEA:13285"/>
        <dbReference type="ChEBI" id="CHEBI:15378"/>
        <dbReference type="ChEBI" id="CHEBI:29985"/>
        <dbReference type="ChEBI" id="CHEBI:30616"/>
        <dbReference type="ChEBI" id="CHEBI:35235"/>
        <dbReference type="ChEBI" id="CHEBI:43474"/>
        <dbReference type="ChEBI" id="CHEBI:58173"/>
        <dbReference type="ChEBI" id="CHEBI:456216"/>
        <dbReference type="EC" id="6.3.2.2"/>
    </reaction>
</comment>
<feature type="region of interest" description="Disordered" evidence="6">
    <location>
        <begin position="336"/>
        <end position="357"/>
    </location>
</feature>
<dbReference type="InterPro" id="IPR011793">
    <property type="entry name" value="YbdK"/>
</dbReference>
<gene>
    <name evidence="7" type="ORF">F8O03_10020</name>
</gene>
<dbReference type="EMBL" id="WBJX01000003">
    <property type="protein sequence ID" value="KAB1637552.1"/>
    <property type="molecule type" value="Genomic_DNA"/>
</dbReference>
<dbReference type="RefSeq" id="WP_151423758.1">
    <property type="nucleotide sequence ID" value="NZ_WBJX01000003.1"/>
</dbReference>
<evidence type="ECO:0000256" key="3">
    <source>
        <dbReference type="ARBA" id="ARBA00022840"/>
    </source>
</evidence>
<dbReference type="EC" id="6.3.2.2" evidence="5"/>
<evidence type="ECO:0000313" key="7">
    <source>
        <dbReference type="EMBL" id="KAB1637552.1"/>
    </source>
</evidence>
<dbReference type="Gene3D" id="3.30.590.20">
    <property type="match status" value="1"/>
</dbReference>
<sequence length="357" mass="39303">METFGIEEEAMLVDSDTLEPRPVAETVLRILRRDAELRPFVTREYLRSQVEYCSPVLRSAQEAHAQLTRHRRALDDAASEVGVTRWHGAVPFVHGEPQASPTPRYTQIASEYRGLVREHQINAIHVHVGIPSREVGVQVMNAVRGWTPVLLALSANSPHWRSQDSGFDSWRTIQMRRWTTHDCPPVFADADDYQRRIERLVGVGGTIDAGTVAWNLRLSANHPTIEFRVFDAQLEARETVLLALICRALVTATVAGDAGGALADLPPELLEASLWQAARDGIDARLLDPVTGELSGARAVADALLAHLGPAADALGDGDEIRSGIDRLFRHGTGAARQRQRHLEGGPHALRDLHEAC</sequence>
<dbReference type="InterPro" id="IPR006336">
    <property type="entry name" value="GCS2"/>
</dbReference>
<dbReference type="AlphaFoldDB" id="A0A7J5B141"/>
<evidence type="ECO:0000256" key="1">
    <source>
        <dbReference type="ARBA" id="ARBA00022598"/>
    </source>
</evidence>
<dbReference type="GO" id="GO:0005524">
    <property type="term" value="F:ATP binding"/>
    <property type="evidence" value="ECO:0007669"/>
    <property type="project" value="UniProtKB-KW"/>
</dbReference>
<feature type="compositionally biased region" description="Basic and acidic residues" evidence="6">
    <location>
        <begin position="341"/>
        <end position="357"/>
    </location>
</feature>
<organism evidence="7 8">
    <name type="scientific">Pseudoclavibacter terrae</name>
    <dbReference type="NCBI Taxonomy" id="1530195"/>
    <lineage>
        <taxon>Bacteria</taxon>
        <taxon>Bacillati</taxon>
        <taxon>Actinomycetota</taxon>
        <taxon>Actinomycetes</taxon>
        <taxon>Micrococcales</taxon>
        <taxon>Microbacteriaceae</taxon>
        <taxon>Pseudoclavibacter</taxon>
    </lineage>
</organism>
<dbReference type="NCBIfam" id="TIGR02050">
    <property type="entry name" value="gshA_cyan_rel"/>
    <property type="match status" value="1"/>
</dbReference>
<evidence type="ECO:0000256" key="2">
    <source>
        <dbReference type="ARBA" id="ARBA00022741"/>
    </source>
</evidence>
<dbReference type="SUPFAM" id="SSF55931">
    <property type="entry name" value="Glutamine synthetase/guanido kinase"/>
    <property type="match status" value="1"/>
</dbReference>
<dbReference type="GO" id="GO:0042398">
    <property type="term" value="P:modified amino acid biosynthetic process"/>
    <property type="evidence" value="ECO:0007669"/>
    <property type="project" value="InterPro"/>
</dbReference>
<comment type="function">
    <text evidence="5">ATP-dependent carboxylate-amine ligase which exhibits weak glutamate--cysteine ligase activity.</text>
</comment>
<dbReference type="InterPro" id="IPR014746">
    <property type="entry name" value="Gln_synth/guanido_kin_cat_dom"/>
</dbReference>
<evidence type="ECO:0000313" key="8">
    <source>
        <dbReference type="Proteomes" id="UP000490386"/>
    </source>
</evidence>
<dbReference type="Pfam" id="PF04107">
    <property type="entry name" value="GCS2"/>
    <property type="match status" value="1"/>
</dbReference>
<evidence type="ECO:0000256" key="5">
    <source>
        <dbReference type="HAMAP-Rule" id="MF_01609"/>
    </source>
</evidence>
<name>A0A7J5B141_9MICO</name>
<dbReference type="HAMAP" id="MF_01609">
    <property type="entry name" value="Glu_cys_ligase_2"/>
    <property type="match status" value="1"/>
</dbReference>
<comment type="caution">
    <text evidence="7">The sequence shown here is derived from an EMBL/GenBank/DDBJ whole genome shotgun (WGS) entry which is preliminary data.</text>
</comment>
<dbReference type="GO" id="GO:0004357">
    <property type="term" value="F:glutamate-cysteine ligase activity"/>
    <property type="evidence" value="ECO:0007669"/>
    <property type="project" value="UniProtKB-EC"/>
</dbReference>
<dbReference type="PANTHER" id="PTHR36510:SF1">
    <property type="entry name" value="GLUTAMATE--CYSTEINE LIGASE 2-RELATED"/>
    <property type="match status" value="1"/>
</dbReference>
<dbReference type="OrthoDB" id="9769628at2"/>
<keyword evidence="2 5" id="KW-0547">Nucleotide-binding</keyword>
<keyword evidence="3 5" id="KW-0067">ATP-binding</keyword>
<comment type="similarity">
    <text evidence="5">Belongs to the glutamate--cysteine ligase type 2 family. YbdK subfamily.</text>
</comment>
<keyword evidence="8" id="KW-1185">Reference proteome</keyword>
<accession>A0A7J5B141</accession>
<dbReference type="InterPro" id="IPR050141">
    <property type="entry name" value="GCL_type2/YbdK_subfam"/>
</dbReference>
<evidence type="ECO:0000256" key="4">
    <source>
        <dbReference type="ARBA" id="ARBA00048819"/>
    </source>
</evidence>
<evidence type="ECO:0000256" key="6">
    <source>
        <dbReference type="SAM" id="MobiDB-lite"/>
    </source>
</evidence>
<dbReference type="PANTHER" id="PTHR36510">
    <property type="entry name" value="GLUTAMATE--CYSTEINE LIGASE 2-RELATED"/>
    <property type="match status" value="1"/>
</dbReference>